<feature type="transmembrane region" description="Helical" evidence="8">
    <location>
        <begin position="483"/>
        <end position="502"/>
    </location>
</feature>
<feature type="transmembrane region" description="Helical" evidence="8">
    <location>
        <begin position="514"/>
        <end position="531"/>
    </location>
</feature>
<proteinExistence type="inferred from homology"/>
<dbReference type="GO" id="GO:0022857">
    <property type="term" value="F:transmembrane transporter activity"/>
    <property type="evidence" value="ECO:0007669"/>
    <property type="project" value="InterPro"/>
</dbReference>
<reference evidence="9 10" key="1">
    <citation type="journal article" date="2012" name="J. Bacteriol.">
        <title>Genome sequence of proteorhodopsin-containing sea ice bacterium Glaciecola punicea ACAM 611T.</title>
        <authorList>
            <person name="Qin Q.-L."/>
            <person name="Xie B.-B."/>
            <person name="Shu Y.-L."/>
            <person name="Rong J.-C."/>
            <person name="Zhao D.-L."/>
            <person name="Zhang X.-Y."/>
            <person name="Chen X.-L."/>
            <person name="Zhou B.-C."/>
            <person name="Zhanga Y.-Z."/>
        </authorList>
    </citation>
    <scope>NUCLEOTIDE SEQUENCE [LARGE SCALE GENOMIC DNA]</scope>
    <source>
        <strain evidence="9 10">ACAM 611</strain>
    </source>
</reference>
<keyword evidence="3" id="KW-0813">Transport</keyword>
<gene>
    <name evidence="9" type="ORF">GPUN_1320</name>
</gene>
<dbReference type="Pfam" id="PF02028">
    <property type="entry name" value="BCCT"/>
    <property type="match status" value="1"/>
</dbReference>
<feature type="transmembrane region" description="Helical" evidence="8">
    <location>
        <begin position="209"/>
        <end position="233"/>
    </location>
</feature>
<evidence type="ECO:0000256" key="3">
    <source>
        <dbReference type="ARBA" id="ARBA00022448"/>
    </source>
</evidence>
<dbReference type="GO" id="GO:0005886">
    <property type="term" value="C:plasma membrane"/>
    <property type="evidence" value="ECO:0007669"/>
    <property type="project" value="UniProtKB-SubCell"/>
</dbReference>
<dbReference type="PANTHER" id="PTHR30047">
    <property type="entry name" value="HIGH-AFFINITY CHOLINE TRANSPORT PROTEIN-RELATED"/>
    <property type="match status" value="1"/>
</dbReference>
<comment type="caution">
    <text evidence="9">The sequence shown here is derived from an EMBL/GenBank/DDBJ whole genome shotgun (WGS) entry which is preliminary data.</text>
</comment>
<protein>
    <recommendedName>
        <fullName evidence="11">BCCT transporter</fullName>
    </recommendedName>
</protein>
<dbReference type="EMBL" id="BAET01000012">
    <property type="protein sequence ID" value="GAB55444.1"/>
    <property type="molecule type" value="Genomic_DNA"/>
</dbReference>
<organism evidence="9 10">
    <name type="scientific">Glaciecola punicea ACAM 611</name>
    <dbReference type="NCBI Taxonomy" id="1121923"/>
    <lineage>
        <taxon>Bacteria</taxon>
        <taxon>Pseudomonadati</taxon>
        <taxon>Pseudomonadota</taxon>
        <taxon>Gammaproteobacteria</taxon>
        <taxon>Alteromonadales</taxon>
        <taxon>Alteromonadaceae</taxon>
        <taxon>Glaciecola</taxon>
    </lineage>
</organism>
<dbReference type="InterPro" id="IPR000060">
    <property type="entry name" value="BCCT_transptr"/>
</dbReference>
<keyword evidence="6 8" id="KW-1133">Transmembrane helix</keyword>
<dbReference type="PANTHER" id="PTHR30047:SF7">
    <property type="entry name" value="HIGH-AFFINITY CHOLINE TRANSPORT PROTEIN"/>
    <property type="match status" value="1"/>
</dbReference>
<feature type="transmembrane region" description="Helical" evidence="8">
    <location>
        <begin position="21"/>
        <end position="43"/>
    </location>
</feature>
<evidence type="ECO:0008006" key="11">
    <source>
        <dbReference type="Google" id="ProtNLM"/>
    </source>
</evidence>
<dbReference type="eggNOG" id="COG1292">
    <property type="taxonomic scope" value="Bacteria"/>
</dbReference>
<dbReference type="AlphaFoldDB" id="H5TAW7"/>
<evidence type="ECO:0000256" key="1">
    <source>
        <dbReference type="ARBA" id="ARBA00004651"/>
    </source>
</evidence>
<feature type="transmembrane region" description="Helical" evidence="8">
    <location>
        <begin position="361"/>
        <end position="380"/>
    </location>
</feature>
<sequence>MAKDQTKPMFEKTQRNIFIFNVKHGVFWAPFLLLIVAVVFSFVNLEQYMRIATQINDWILSKFAWLFSLSSFLLLVTLIVTYFSPLGKIRIGGDDAKPLLSKWRWFSITLCTTIATGILFWGTAEPMFHLYQPPESLGIVPQSTEAIQFTMATMFMHWSFTPYAIYCLPGLVFALVYYNLQLPFSIGSTLSPIFGSWVQGRKGQVIDAIALFALVAGMASSLGTGILVLSGGVESVFGISSNKTVMAMIALAIVMTFIASAVSGLQKGIARLSNINAQVFILCCVFVFIFGPTGYILSIGFDGILDYFGNFFARSFNTYTGPEDNWPKLWTVFYWANWYAWAPVTALFLGRIALGYTVRQFIMINLILPASCAIVWMATFSGTAMRLDHLTLGSLHQVMQEKGAEAVIFTVFDNLPLSAITIAIFIGITFISFVTAADSNTDAMSNLCAADSGESTSECALNKSDEKINSEDSTAKTKMLLKFVWGISIGVIAWVMVSFASIDGIKMMSNLGGLPAMIIIIGTNITLFKLIHKASKGHSMEPVNK</sequence>
<reference evidence="9 10" key="2">
    <citation type="journal article" date="2017" name="Antonie Van Leeuwenhoek">
        <title>Rhizobium rhizosphaerae sp. nov., a novel species isolated from rice rhizosphere.</title>
        <authorList>
            <person name="Zhao J.J."/>
            <person name="Zhang J."/>
            <person name="Zhang R.J."/>
            <person name="Zhang C.W."/>
            <person name="Yin H.Q."/>
            <person name="Zhang X.X."/>
        </authorList>
    </citation>
    <scope>NUCLEOTIDE SEQUENCE [LARGE SCALE GENOMIC DNA]</scope>
    <source>
        <strain evidence="9 10">ACAM 611</strain>
    </source>
</reference>
<evidence type="ECO:0000313" key="9">
    <source>
        <dbReference type="EMBL" id="GAB55444.1"/>
    </source>
</evidence>
<evidence type="ECO:0000313" key="10">
    <source>
        <dbReference type="Proteomes" id="UP000053586"/>
    </source>
</evidence>
<comment type="similarity">
    <text evidence="2">Belongs to the BCCT transporter (TC 2.A.15) family.</text>
</comment>
<evidence type="ECO:0000256" key="8">
    <source>
        <dbReference type="SAM" id="Phobius"/>
    </source>
</evidence>
<evidence type="ECO:0000256" key="7">
    <source>
        <dbReference type="ARBA" id="ARBA00023136"/>
    </source>
</evidence>
<evidence type="ECO:0000256" key="2">
    <source>
        <dbReference type="ARBA" id="ARBA00005658"/>
    </source>
</evidence>
<keyword evidence="7 8" id="KW-0472">Membrane</keyword>
<evidence type="ECO:0000256" key="6">
    <source>
        <dbReference type="ARBA" id="ARBA00022989"/>
    </source>
</evidence>
<evidence type="ECO:0000256" key="5">
    <source>
        <dbReference type="ARBA" id="ARBA00022692"/>
    </source>
</evidence>
<feature type="transmembrane region" description="Helical" evidence="8">
    <location>
        <begin position="163"/>
        <end position="180"/>
    </location>
</feature>
<feature type="transmembrane region" description="Helical" evidence="8">
    <location>
        <begin position="245"/>
        <end position="265"/>
    </location>
</feature>
<dbReference type="Proteomes" id="UP000053586">
    <property type="component" value="Unassembled WGS sequence"/>
</dbReference>
<feature type="transmembrane region" description="Helical" evidence="8">
    <location>
        <begin position="63"/>
        <end position="84"/>
    </location>
</feature>
<feature type="transmembrane region" description="Helical" evidence="8">
    <location>
        <begin position="105"/>
        <end position="124"/>
    </location>
</feature>
<feature type="transmembrane region" description="Helical" evidence="8">
    <location>
        <begin position="277"/>
        <end position="301"/>
    </location>
</feature>
<name>H5TAW7_9ALTE</name>
<feature type="transmembrane region" description="Helical" evidence="8">
    <location>
        <begin position="417"/>
        <end position="437"/>
    </location>
</feature>
<keyword evidence="5 8" id="KW-0812">Transmembrane</keyword>
<keyword evidence="4" id="KW-1003">Cell membrane</keyword>
<comment type="subcellular location">
    <subcellularLocation>
        <location evidence="1">Cell membrane</location>
        <topology evidence="1">Multi-pass membrane protein</topology>
    </subcellularLocation>
</comment>
<evidence type="ECO:0000256" key="4">
    <source>
        <dbReference type="ARBA" id="ARBA00022475"/>
    </source>
</evidence>
<feature type="transmembrane region" description="Helical" evidence="8">
    <location>
        <begin position="332"/>
        <end position="354"/>
    </location>
</feature>
<accession>H5TAW7</accession>
<keyword evidence="10" id="KW-1185">Reference proteome</keyword>